<dbReference type="AlphaFoldDB" id="A0A2Z4UCZ7"/>
<protein>
    <recommendedName>
        <fullName evidence="4">ABC-type quaternary amine transporter</fullName>
        <ecNumber evidence="4">7.6.2.9</ecNumber>
    </recommendedName>
</protein>
<dbReference type="PROSITE" id="PS50893">
    <property type="entry name" value="ABC_TRANSPORTER_2"/>
    <property type="match status" value="1"/>
</dbReference>
<evidence type="ECO:0000256" key="1">
    <source>
        <dbReference type="ARBA" id="ARBA00022448"/>
    </source>
</evidence>
<proteinExistence type="predicted"/>
<dbReference type="Proteomes" id="UP000250003">
    <property type="component" value="Chromosome"/>
</dbReference>
<dbReference type="PANTHER" id="PTHR42788:SF13">
    <property type="entry name" value="ALIPHATIC SULFONATES IMPORT ATP-BINDING PROTEIN SSUB"/>
    <property type="match status" value="1"/>
</dbReference>
<accession>A0A2Z4UCZ7</accession>
<dbReference type="Pfam" id="PF00005">
    <property type="entry name" value="ABC_tran"/>
    <property type="match status" value="1"/>
</dbReference>
<keyword evidence="7" id="KW-1185">Reference proteome</keyword>
<keyword evidence="2" id="KW-0547">Nucleotide-binding</keyword>
<evidence type="ECO:0000313" key="7">
    <source>
        <dbReference type="Proteomes" id="UP000250003"/>
    </source>
</evidence>
<dbReference type="EC" id="7.6.2.9" evidence="4"/>
<evidence type="ECO:0000256" key="3">
    <source>
        <dbReference type="ARBA" id="ARBA00022840"/>
    </source>
</evidence>
<dbReference type="GO" id="GO:0005524">
    <property type="term" value="F:ATP binding"/>
    <property type="evidence" value="ECO:0007669"/>
    <property type="project" value="UniProtKB-KW"/>
</dbReference>
<dbReference type="RefSeq" id="WP_111920235.1">
    <property type="nucleotide sequence ID" value="NZ_CAUWHR010000008.1"/>
</dbReference>
<keyword evidence="1" id="KW-0813">Transport</keyword>
<dbReference type="Gene3D" id="3.40.50.300">
    <property type="entry name" value="P-loop containing nucleotide triphosphate hydrolases"/>
    <property type="match status" value="1"/>
</dbReference>
<dbReference type="PROSITE" id="PS00211">
    <property type="entry name" value="ABC_TRANSPORTER_1"/>
    <property type="match status" value="1"/>
</dbReference>
<evidence type="ECO:0000313" key="6">
    <source>
        <dbReference type="EMBL" id="AWY98749.1"/>
    </source>
</evidence>
<dbReference type="SUPFAM" id="SSF52540">
    <property type="entry name" value="P-loop containing nucleoside triphosphate hydrolases"/>
    <property type="match status" value="1"/>
</dbReference>
<name>A0A2Z4UCZ7_9FIRM</name>
<organism evidence="6 7">
    <name type="scientific">Blautia argi</name>
    <dbReference type="NCBI Taxonomy" id="1912897"/>
    <lineage>
        <taxon>Bacteria</taxon>
        <taxon>Bacillati</taxon>
        <taxon>Bacillota</taxon>
        <taxon>Clostridia</taxon>
        <taxon>Lachnospirales</taxon>
        <taxon>Lachnospiraceae</taxon>
        <taxon>Blautia</taxon>
    </lineage>
</organism>
<feature type="domain" description="ABC transporter" evidence="5">
    <location>
        <begin position="10"/>
        <end position="241"/>
    </location>
</feature>
<evidence type="ECO:0000259" key="5">
    <source>
        <dbReference type="PROSITE" id="PS50893"/>
    </source>
</evidence>
<dbReference type="InterPro" id="IPR017871">
    <property type="entry name" value="ABC_transporter-like_CS"/>
</dbReference>
<dbReference type="GO" id="GO:0016887">
    <property type="term" value="F:ATP hydrolysis activity"/>
    <property type="evidence" value="ECO:0007669"/>
    <property type="project" value="InterPro"/>
</dbReference>
<dbReference type="InterPro" id="IPR003593">
    <property type="entry name" value="AAA+_ATPase"/>
</dbReference>
<gene>
    <name evidence="6" type="ORF">DQQ01_12020</name>
</gene>
<sequence length="263" mass="29631">MAGKEGNIKVSIQGVEKKYNTRKGEVVALNGVNFDIKENEFICVIGPSGCGKSTLLNIIAGLLEPTAGQILVDGKPIQGTGTDRGVVFQQYALFPWLTVKKNVEFGLKLKGLSKEECESIAMKYLKMVELEKFADSYPKELSGGMKQRVAIARAYAMNPEVLLMDEPFGALDAQTRTQLQTELLKAWQEEHKTCFFVTHDIEEAIVLATRVVIMSARPGRIKEVVDIDIPYPRDQETKMSERFIELKNHIWGQVYQEYLEVRK</sequence>
<dbReference type="FunFam" id="3.40.50.300:FF:000425">
    <property type="entry name" value="Probable ABC transporter, ATP-binding subunit"/>
    <property type="match status" value="1"/>
</dbReference>
<dbReference type="InterPro" id="IPR003439">
    <property type="entry name" value="ABC_transporter-like_ATP-bd"/>
</dbReference>
<dbReference type="OrthoDB" id="9801958at2"/>
<evidence type="ECO:0000256" key="4">
    <source>
        <dbReference type="ARBA" id="ARBA00066388"/>
    </source>
</evidence>
<dbReference type="InterPro" id="IPR027417">
    <property type="entry name" value="P-loop_NTPase"/>
</dbReference>
<keyword evidence="3 6" id="KW-0067">ATP-binding</keyword>
<dbReference type="CDD" id="cd03293">
    <property type="entry name" value="ABC_NrtD_SsuB_transporters"/>
    <property type="match status" value="1"/>
</dbReference>
<dbReference type="KEGG" id="blau:DQQ01_12020"/>
<dbReference type="InterPro" id="IPR050166">
    <property type="entry name" value="ABC_transporter_ATP-bind"/>
</dbReference>
<dbReference type="EMBL" id="CP030280">
    <property type="protein sequence ID" value="AWY98749.1"/>
    <property type="molecule type" value="Genomic_DNA"/>
</dbReference>
<dbReference type="GO" id="GO:0015418">
    <property type="term" value="F:ABC-type quaternary ammonium compound transporting activity"/>
    <property type="evidence" value="ECO:0007669"/>
    <property type="project" value="UniProtKB-EC"/>
</dbReference>
<evidence type="ECO:0000256" key="2">
    <source>
        <dbReference type="ARBA" id="ARBA00022741"/>
    </source>
</evidence>
<reference evidence="7" key="1">
    <citation type="submission" date="2018-06" db="EMBL/GenBank/DDBJ databases">
        <title>Description of Blautia argi sp. nov., a new anaerobic isolated from dog feces.</title>
        <authorList>
            <person name="Chang Y.-H."/>
            <person name="Paek J."/>
            <person name="Shin Y."/>
        </authorList>
    </citation>
    <scope>NUCLEOTIDE SEQUENCE [LARGE SCALE GENOMIC DNA]</scope>
    <source>
        <strain evidence="7">KCTC 15426</strain>
    </source>
</reference>
<dbReference type="SMART" id="SM00382">
    <property type="entry name" value="AAA"/>
    <property type="match status" value="1"/>
</dbReference>
<dbReference type="PANTHER" id="PTHR42788">
    <property type="entry name" value="TAURINE IMPORT ATP-BINDING PROTEIN-RELATED"/>
    <property type="match status" value="1"/>
</dbReference>